<dbReference type="GO" id="GO:0003755">
    <property type="term" value="F:peptidyl-prolyl cis-trans isomerase activity"/>
    <property type="evidence" value="ECO:0007669"/>
    <property type="project" value="UniProtKB-UniRule"/>
</dbReference>
<comment type="function">
    <text evidence="2">PPIases accelerate the folding of proteins. It catalyzes the cis-trans isomerization of proline imidic peptide bonds in oligopeptides.</text>
</comment>
<dbReference type="GeneID" id="97125993"/>
<evidence type="ECO:0000256" key="8">
    <source>
        <dbReference type="SAM" id="SignalP"/>
    </source>
</evidence>
<accession>A0AAW3YMY2</accession>
<comment type="catalytic activity">
    <reaction evidence="1 6 7">
        <text>[protein]-peptidylproline (omega=180) = [protein]-peptidylproline (omega=0)</text>
        <dbReference type="Rhea" id="RHEA:16237"/>
        <dbReference type="Rhea" id="RHEA-COMP:10747"/>
        <dbReference type="Rhea" id="RHEA-COMP:10748"/>
        <dbReference type="ChEBI" id="CHEBI:83833"/>
        <dbReference type="ChEBI" id="CHEBI:83834"/>
        <dbReference type="EC" id="5.2.1.8"/>
    </reaction>
</comment>
<comment type="similarity">
    <text evidence="3 7">Belongs to the FKBP-type PPIase family.</text>
</comment>
<name>A0AAW3YMY2_9GAMM</name>
<dbReference type="EC" id="5.2.1.8" evidence="7"/>
<keyword evidence="5 6" id="KW-0413">Isomerase</keyword>
<protein>
    <recommendedName>
        <fullName evidence="7">Peptidyl-prolyl cis-trans isomerase</fullName>
        <ecNumber evidence="7">5.2.1.8</ecNumber>
    </recommendedName>
</protein>
<dbReference type="InterPro" id="IPR036944">
    <property type="entry name" value="PPIase_FKBP_N_sf"/>
</dbReference>
<keyword evidence="8" id="KW-0732">Signal</keyword>
<feature type="signal peptide" evidence="8">
    <location>
        <begin position="1"/>
        <end position="25"/>
    </location>
</feature>
<dbReference type="GO" id="GO:0006457">
    <property type="term" value="P:protein folding"/>
    <property type="evidence" value="ECO:0007669"/>
    <property type="project" value="InterPro"/>
</dbReference>
<dbReference type="RefSeq" id="WP_038238832.1">
    <property type="nucleotide sequence ID" value="NZ_CAWNPE010000001.1"/>
</dbReference>
<dbReference type="Gene3D" id="1.10.287.460">
    <property type="entry name" value="Peptidyl-prolyl cis-trans isomerase, FKBP-type, N-terminal domain"/>
    <property type="match status" value="1"/>
</dbReference>
<dbReference type="FunFam" id="3.10.50.40:FF:000006">
    <property type="entry name" value="Peptidyl-prolyl cis-trans isomerase"/>
    <property type="match status" value="1"/>
</dbReference>
<reference evidence="10" key="1">
    <citation type="submission" date="2020-09" db="EMBL/GenBank/DDBJ databases">
        <authorList>
            <person name="Palma L."/>
            <person name="Caballero P."/>
            <person name="Berry C."/>
            <person name="Del Valle E."/>
        </authorList>
    </citation>
    <scope>NUCLEOTIDE SEQUENCE</scope>
    <source>
        <strain evidence="10">M</strain>
    </source>
</reference>
<dbReference type="PANTHER" id="PTHR43811:SF19">
    <property type="entry name" value="39 KDA FK506-BINDING NUCLEAR PROTEIN"/>
    <property type="match status" value="1"/>
</dbReference>
<dbReference type="InterPro" id="IPR001179">
    <property type="entry name" value="PPIase_FKBP_dom"/>
</dbReference>
<evidence type="ECO:0000259" key="9">
    <source>
        <dbReference type="PROSITE" id="PS50059"/>
    </source>
</evidence>
<gene>
    <name evidence="10" type="primary">fkpA</name>
    <name evidence="10" type="ORF">ID854_02660</name>
</gene>
<organism evidence="10">
    <name type="scientific">Xenorhabdus szentirmaii</name>
    <dbReference type="NCBI Taxonomy" id="290112"/>
    <lineage>
        <taxon>Bacteria</taxon>
        <taxon>Pseudomonadati</taxon>
        <taxon>Pseudomonadota</taxon>
        <taxon>Gammaproteobacteria</taxon>
        <taxon>Enterobacterales</taxon>
        <taxon>Morganellaceae</taxon>
        <taxon>Xenorhabdus</taxon>
    </lineage>
</organism>
<sequence>MKSLFKTTLLVTTLSLAFSVPQTFAANTETKSEVKLNSAFKTVEQQDSYALGASLGSYMAGSLNDQKELGINIDKNQLLSGVNDALNQKSKLTDQEIKETLMVFESKVRDAAQAKAQKEASENGKEGEKYREKFAKQAKVVKTKTGLLYKIDKEGTGKTPKESDTVVVNYTGALIDGQVFDSSYDRKEPLSIRLDSVIPGWTEGLQHIKKGGKITLVIPPELAYGQASLPKIPANSTLVFNVELLDIKPADTKAKDTKAK</sequence>
<evidence type="ECO:0000256" key="3">
    <source>
        <dbReference type="ARBA" id="ARBA00006577"/>
    </source>
</evidence>
<keyword evidence="4 6" id="KW-0697">Rotamase</keyword>
<evidence type="ECO:0000313" key="10">
    <source>
        <dbReference type="EMBL" id="MBD2799388.1"/>
    </source>
</evidence>
<dbReference type="Proteomes" id="UP001193920">
    <property type="component" value="Unassembled WGS sequence"/>
</dbReference>
<comment type="caution">
    <text evidence="10">The sequence shown here is derived from an EMBL/GenBank/DDBJ whole genome shotgun (WGS) entry which is preliminary data.</text>
</comment>
<evidence type="ECO:0000256" key="1">
    <source>
        <dbReference type="ARBA" id="ARBA00000971"/>
    </source>
</evidence>
<feature type="chain" id="PRO_5043632752" description="Peptidyl-prolyl cis-trans isomerase" evidence="8">
    <location>
        <begin position="26"/>
        <end position="260"/>
    </location>
</feature>
<evidence type="ECO:0000256" key="7">
    <source>
        <dbReference type="RuleBase" id="RU003915"/>
    </source>
</evidence>
<dbReference type="SUPFAM" id="SSF54534">
    <property type="entry name" value="FKBP-like"/>
    <property type="match status" value="1"/>
</dbReference>
<dbReference type="PANTHER" id="PTHR43811">
    <property type="entry name" value="FKBP-TYPE PEPTIDYL-PROLYL CIS-TRANS ISOMERASE FKPA"/>
    <property type="match status" value="1"/>
</dbReference>
<dbReference type="EMBL" id="JACXBF010000075">
    <property type="protein sequence ID" value="MBD2799388.1"/>
    <property type="molecule type" value="Genomic_DNA"/>
</dbReference>
<reference evidence="10" key="2">
    <citation type="journal article" date="2024" name="Toxins">
        <title>Genome Sequence Analysis of Native Xenorhabdus Strains Isolated from Entomopathogenic Nematodes in Argentina.</title>
        <authorList>
            <person name="Palma L."/>
            <person name="Frizzo L."/>
            <person name="Kaiser S."/>
            <person name="Berry C."/>
            <person name="Caballero P."/>
            <person name="Bode H.B."/>
            <person name="Del Valle E.E."/>
        </authorList>
    </citation>
    <scope>NUCLEOTIDE SEQUENCE</scope>
    <source>
        <strain evidence="10">M</strain>
    </source>
</reference>
<dbReference type="InterPro" id="IPR046357">
    <property type="entry name" value="PPIase_dom_sf"/>
</dbReference>
<dbReference type="InterPro" id="IPR000774">
    <property type="entry name" value="PPIase_FKBP_N"/>
</dbReference>
<evidence type="ECO:0000256" key="5">
    <source>
        <dbReference type="ARBA" id="ARBA00023235"/>
    </source>
</evidence>
<proteinExistence type="inferred from homology"/>
<dbReference type="PROSITE" id="PS50059">
    <property type="entry name" value="FKBP_PPIASE"/>
    <property type="match status" value="1"/>
</dbReference>
<dbReference type="Gene3D" id="3.10.50.40">
    <property type="match status" value="1"/>
</dbReference>
<feature type="domain" description="PPIase FKBP-type" evidence="9">
    <location>
        <begin position="163"/>
        <end position="248"/>
    </location>
</feature>
<evidence type="ECO:0000256" key="6">
    <source>
        <dbReference type="PROSITE-ProRule" id="PRU00277"/>
    </source>
</evidence>
<dbReference type="NCBIfam" id="NF008150">
    <property type="entry name" value="PRK10902.1"/>
    <property type="match status" value="1"/>
</dbReference>
<dbReference type="Pfam" id="PF00254">
    <property type="entry name" value="FKBP_C"/>
    <property type="match status" value="1"/>
</dbReference>
<evidence type="ECO:0000256" key="4">
    <source>
        <dbReference type="ARBA" id="ARBA00023110"/>
    </source>
</evidence>
<dbReference type="Pfam" id="PF01346">
    <property type="entry name" value="FKBP_N"/>
    <property type="match status" value="1"/>
</dbReference>
<dbReference type="AlphaFoldDB" id="A0AAW3YMY2"/>
<evidence type="ECO:0000256" key="2">
    <source>
        <dbReference type="ARBA" id="ARBA00002388"/>
    </source>
</evidence>